<dbReference type="AlphaFoldDB" id="A0A9W6Y0G3"/>
<sequence length="135" mass="15035">MTREVRFQLTHEDGSAVTSADCVNYADGAKVFRLCDAVKDKFRDSHLDRIAPSDLKVFANGAQLNPRTSLVGINETLIVVAPTRGREATTIEIPQVEWKSHLNRVLGFSLKTMIYGLSCHHLMSVIPELVDLIRS</sequence>
<evidence type="ECO:0000313" key="2">
    <source>
        <dbReference type="Proteomes" id="UP001165083"/>
    </source>
</evidence>
<proteinExistence type="predicted"/>
<dbReference type="EMBL" id="BSXW01004691">
    <property type="protein sequence ID" value="GMF49467.1"/>
    <property type="molecule type" value="Genomic_DNA"/>
</dbReference>
<evidence type="ECO:0000313" key="1">
    <source>
        <dbReference type="EMBL" id="GMF49467.1"/>
    </source>
</evidence>
<name>A0A9W6Y0G3_9STRA</name>
<keyword evidence="2" id="KW-1185">Reference proteome</keyword>
<comment type="caution">
    <text evidence="1">The sequence shown here is derived from an EMBL/GenBank/DDBJ whole genome shotgun (WGS) entry which is preliminary data.</text>
</comment>
<dbReference type="Proteomes" id="UP001165083">
    <property type="component" value="Unassembled WGS sequence"/>
</dbReference>
<accession>A0A9W6Y0G3</accession>
<organism evidence="1 2">
    <name type="scientific">Phytophthora lilii</name>
    <dbReference type="NCBI Taxonomy" id="2077276"/>
    <lineage>
        <taxon>Eukaryota</taxon>
        <taxon>Sar</taxon>
        <taxon>Stramenopiles</taxon>
        <taxon>Oomycota</taxon>
        <taxon>Peronosporomycetes</taxon>
        <taxon>Peronosporales</taxon>
        <taxon>Peronosporaceae</taxon>
        <taxon>Phytophthora</taxon>
    </lineage>
</organism>
<reference evidence="1" key="1">
    <citation type="submission" date="2023-04" db="EMBL/GenBank/DDBJ databases">
        <title>Phytophthora lilii NBRC 32176.</title>
        <authorList>
            <person name="Ichikawa N."/>
            <person name="Sato H."/>
            <person name="Tonouchi N."/>
        </authorList>
    </citation>
    <scope>NUCLEOTIDE SEQUENCE</scope>
    <source>
        <strain evidence="1">NBRC 32176</strain>
    </source>
</reference>
<protein>
    <submittedName>
        <fullName evidence="1">Unnamed protein product</fullName>
    </submittedName>
</protein>
<gene>
    <name evidence="1" type="ORF">Plil01_001710500</name>
</gene>